<dbReference type="Gene3D" id="3.40.50.150">
    <property type="entry name" value="Vaccinia Virus protein VP39"/>
    <property type="match status" value="1"/>
</dbReference>
<dbReference type="CDD" id="cd02440">
    <property type="entry name" value="AdoMet_MTases"/>
    <property type="match status" value="1"/>
</dbReference>
<dbReference type="NCBIfam" id="TIGR03998">
    <property type="entry name" value="thiol_BshC"/>
    <property type="match status" value="1"/>
</dbReference>
<dbReference type="Pfam" id="PF08241">
    <property type="entry name" value="Methyltransf_11"/>
    <property type="match status" value="1"/>
</dbReference>
<protein>
    <submittedName>
        <fullName evidence="3">Bacillithiol biosynthesis cysteine-adding enzyme BshC</fullName>
    </submittedName>
</protein>
<organism evidence="3 4">
    <name type="scientific">Scytonema hofmannii PCC 7110</name>
    <dbReference type="NCBI Taxonomy" id="128403"/>
    <lineage>
        <taxon>Bacteria</taxon>
        <taxon>Bacillati</taxon>
        <taxon>Cyanobacteriota</taxon>
        <taxon>Cyanophyceae</taxon>
        <taxon>Nostocales</taxon>
        <taxon>Scytonemataceae</taxon>
        <taxon>Scytonema</taxon>
    </lineage>
</organism>
<evidence type="ECO:0000259" key="2">
    <source>
        <dbReference type="Pfam" id="PF10079"/>
    </source>
</evidence>
<dbReference type="Pfam" id="PF10079">
    <property type="entry name" value="Rossmann-like_BshC"/>
    <property type="match status" value="1"/>
</dbReference>
<name>A0A139X7I2_9CYAN</name>
<gene>
    <name evidence="3" type="ORF">WA1_26150</name>
</gene>
<evidence type="ECO:0000259" key="1">
    <source>
        <dbReference type="Pfam" id="PF08241"/>
    </source>
</evidence>
<dbReference type="PANTHER" id="PTHR12993">
    <property type="entry name" value="N-ACETYLGLUCOSAMINYL-PHOSPHATIDYLINOSITOL DE-N-ACETYLASE-RELATED"/>
    <property type="match status" value="1"/>
</dbReference>
<evidence type="ECO:0000313" key="4">
    <source>
        <dbReference type="Proteomes" id="UP000076925"/>
    </source>
</evidence>
<dbReference type="RefSeq" id="WP_017746942.1">
    <property type="nucleotide sequence ID" value="NZ_KQ976354.1"/>
</dbReference>
<dbReference type="AlphaFoldDB" id="A0A139X7I2"/>
<dbReference type="EMBL" id="ANNX02000027">
    <property type="protein sequence ID" value="KYC40602.1"/>
    <property type="molecule type" value="Genomic_DNA"/>
</dbReference>
<dbReference type="InterPro" id="IPR013216">
    <property type="entry name" value="Methyltransf_11"/>
</dbReference>
<dbReference type="GO" id="GO:0008757">
    <property type="term" value="F:S-adenosylmethionine-dependent methyltransferase activity"/>
    <property type="evidence" value="ECO:0007669"/>
    <property type="project" value="InterPro"/>
</dbReference>
<dbReference type="InterPro" id="IPR024078">
    <property type="entry name" value="LmbE-like_dom_sf"/>
</dbReference>
<accession>A0A139X7I2</accession>
<dbReference type="SUPFAM" id="SSF102588">
    <property type="entry name" value="LmbE-like"/>
    <property type="match status" value="1"/>
</dbReference>
<dbReference type="Gene3D" id="3.40.50.10320">
    <property type="entry name" value="LmbE-like"/>
    <property type="match status" value="1"/>
</dbReference>
<feature type="domain" description="Methyltransferase type 11" evidence="1">
    <location>
        <begin position="73"/>
        <end position="169"/>
    </location>
</feature>
<dbReference type="PANTHER" id="PTHR12993:SF11">
    <property type="entry name" value="N-ACETYLGLUCOSAMINYL-PHOSPHATIDYLINOSITOL DE-N-ACETYLASE"/>
    <property type="match status" value="1"/>
</dbReference>
<dbReference type="SUPFAM" id="SSF53335">
    <property type="entry name" value="S-adenosyl-L-methionine-dependent methyltransferases"/>
    <property type="match status" value="1"/>
</dbReference>
<dbReference type="InterPro" id="IPR011199">
    <property type="entry name" value="Bacillithiol_biosynth_BshC"/>
</dbReference>
<dbReference type="Pfam" id="PF02585">
    <property type="entry name" value="PIG-L"/>
    <property type="match status" value="1"/>
</dbReference>
<reference evidence="3 4" key="1">
    <citation type="journal article" date="2013" name="Genome Biol. Evol.">
        <title>Genomes of Stigonematalean cyanobacteria (subsection V) and the evolution of oxygenic photosynthesis from prokaryotes to plastids.</title>
        <authorList>
            <person name="Dagan T."/>
            <person name="Roettger M."/>
            <person name="Stucken K."/>
            <person name="Landan G."/>
            <person name="Koch R."/>
            <person name="Major P."/>
            <person name="Gould S.B."/>
            <person name="Goremykin V.V."/>
            <person name="Rippka R."/>
            <person name="Tandeau de Marsac N."/>
            <person name="Gugger M."/>
            <person name="Lockhart P.J."/>
            <person name="Allen J.F."/>
            <person name="Brune I."/>
            <person name="Maus I."/>
            <person name="Puhler A."/>
            <person name="Martin W.F."/>
        </authorList>
    </citation>
    <scope>NUCLEOTIDE SEQUENCE [LARGE SCALE GENOMIC DNA]</scope>
    <source>
        <strain evidence="3 4">PCC 7110</strain>
    </source>
</reference>
<dbReference type="InterPro" id="IPR029063">
    <property type="entry name" value="SAM-dependent_MTases_sf"/>
</dbReference>
<dbReference type="InterPro" id="IPR055398">
    <property type="entry name" value="Rossmann-like_BshC"/>
</dbReference>
<feature type="domain" description="Bacillithiol biosynthesis BshC N-terminal Rossmann-like" evidence="2">
    <location>
        <begin position="588"/>
        <end position="928"/>
    </location>
</feature>
<dbReference type="GO" id="GO:0016811">
    <property type="term" value="F:hydrolase activity, acting on carbon-nitrogen (but not peptide) bonds, in linear amides"/>
    <property type="evidence" value="ECO:0007669"/>
    <property type="project" value="TreeGrafter"/>
</dbReference>
<dbReference type="InterPro" id="IPR003737">
    <property type="entry name" value="GlcNAc_PI_deacetylase-related"/>
</dbReference>
<comment type="caution">
    <text evidence="3">The sequence shown here is derived from an EMBL/GenBank/DDBJ whole genome shotgun (WGS) entry which is preliminary data.</text>
</comment>
<dbReference type="STRING" id="128403.WA1_26150"/>
<proteinExistence type="predicted"/>
<evidence type="ECO:0000313" key="3">
    <source>
        <dbReference type="EMBL" id="KYC40602.1"/>
    </source>
</evidence>
<keyword evidence="4" id="KW-1185">Reference proteome</keyword>
<sequence>MKPIIPAKIPGYIQTSGEICKDTTEQQLSPRDRYDVWAESYDKNTASFGWTAPQFLLEATIHYAPPAGFLRVLDVGVGTGQASLPYLEIGACVTGLDVSPQMLHQAQSNYPQFHALIEHDFNHSLVEAGLQAQSFDVVLSCGALHFAKDLSRTLTELRWVLAEGGVLAFTYIPPQARKFSPAAQIHAPNDVEHLLQQLGLTVLDHESFVAYYDGGDSQDPVVYRRVVARCSQPGISLPAILQDIDRTACVDRSRLLDLVSQPLMTGTLTTDWSCDYTKVRNENQDLVETLRYSLSRYAGGISQLKTGEVKPKNLPLPKTTGESARQGKPECDVLVIMPHPDDESIYAGGTIAALTEAGKRVRLVVATDGAAGRGGEHSRRVEQRALELRRAAECLHIEQVECLGLVDFGKYRDASRMQPTTAADALQIWGLDSTLALLVRTIRKHRPQILLTLHPEVDPNYSLHGHHLGLGVAALIAFHLAADPGFIIPETANLLPWAIKQHYTMVSAHHCGFNILQVEIDRQQKLKALSAYETQHYSTQRLIRDLKTEVPSASFETLQLLQARSRQTFMTATVLRSHQKLHKLAIERDWVSTYKSVRQRLYPREALTKLLQRQAECWGTSEAVFANIKKLSHPHTIAVVTGQQVGVFGGPAYTLYKALGAIQQAQHLTAQGIPAVPIFWMASYDSDLDEVQHVKLLANQTEPQTLSLNLLVTQHLVGSTTLGEGIHALLNEIEQALGELPHSKEVVAALQAIYQPGTTFAEAFGRWLSLLTKEFGLIILDPSTREFAELARSAIARELFGDERSQIPLARARQTLTAQGLSETIPTNRDVLQVFFVDGDGTRRRMLPTKEGFALQNSNIHLTDDAVRNLLEQQPERFTPSALLRPICQDTVLPTIAYVAGPTEQQYFAQLKEVYTWAKIPMPQIVARPSFTVLDSTISKQLVDAGGTALLLSSDDPSNRLGRAGLPKEVRVAFDKLETLQQQCFALRTSAMVGQAVGHEAIALKHSIEQWLSTTEPILKSWGAKRPLEALTRAKVEFPPLMATVCSDLQRSGNRSSPPPTRNVVTLAQALARLESTLIREGRRQNASGIAAFAYISPKGKPQERSLSVAELLATHGFDIVSHLLPISCPDTAKAVMLCLSH</sequence>
<dbReference type="OrthoDB" id="9765151at2"/>
<dbReference type="Proteomes" id="UP000076925">
    <property type="component" value="Unassembled WGS sequence"/>
</dbReference>